<reference evidence="9 10" key="1">
    <citation type="submission" date="2019-06" db="EMBL/GenBank/DDBJ databases">
        <title>Whole genome shotgun sequence of Acetobacter peroxydans NBRC 13755.</title>
        <authorList>
            <person name="Hosoyama A."/>
            <person name="Uohara A."/>
            <person name="Ohji S."/>
            <person name="Ichikawa N."/>
        </authorList>
    </citation>
    <scope>NUCLEOTIDE SEQUENCE [LARGE SCALE GENOMIC DNA]</scope>
    <source>
        <strain evidence="9 10">NBRC 13755</strain>
    </source>
</reference>
<sequence length="622" mass="69551">MEQTKPSPHFMSSLRRAAPFCGAAAYSSEVEQAAASTQADLPRWDLSALYAGMDDPKLEADLTQAAEQARAFCARYQGRLATLSGAQLAEALETFESVEEKLGRAGSYASLLFAADSSDAAISRFSQSMNERLTTIAADLLFFGLELNRLEEDDLAEKLKDPALARWQPYLRDVRMYRAHQLSDEVEKVFLEKSVTGAQAWCRLFDETIAALRVTLDGREMTVGEALNRLSDPERGVREQAGKAVGTIFSTNLRLFSLITNTLAKDKSIADGMRHYARPTSSRNLSNMVEDEVVDALVSAVKADYPRLSHRYYALKARWMGLEKLEHWDRNAPLPGSDERAIPWAEAKEIVQKAYDGFDPRLGSVINTFLSNPWIDAPPAPGKSPGAFAHPTVPSAHPYILLNYHGRIRDVMTLAHELGHGVHQVLAARQGYLMSDTPLTLAETASVFGEMLTFRSLLDAQTDPQRRRLLLAAKVEDMLNTVVRQIAFYDFETRVHDERRSGELLPERIGEIWRAVQTESLGPAFNFTPEYDVFWAYIPHFIHSPFYVYAYAFGDCLVNALYRVYSEGAPGFADKYLAMLEAGGTLRHRELLAPFGLDASDPAFWRKGLDVISGFIDELERE</sequence>
<evidence type="ECO:0000259" key="8">
    <source>
        <dbReference type="Pfam" id="PF08439"/>
    </source>
</evidence>
<dbReference type="Gene3D" id="1.20.140.70">
    <property type="entry name" value="Oligopeptidase f, N-terminal domain"/>
    <property type="match status" value="1"/>
</dbReference>
<feature type="domain" description="Peptidase M3A/M3B catalytic" evidence="7">
    <location>
        <begin position="231"/>
        <end position="608"/>
    </location>
</feature>
<dbReference type="InterPro" id="IPR001567">
    <property type="entry name" value="Pept_M3A_M3B_dom"/>
</dbReference>
<comment type="cofactor">
    <cofactor evidence="6">
        <name>Zn(2+)</name>
        <dbReference type="ChEBI" id="CHEBI:29105"/>
    </cofactor>
    <text evidence="6">Binds 1 zinc ion.</text>
</comment>
<dbReference type="AlphaFoldDB" id="A0A4Y3TXA8"/>
<evidence type="ECO:0000256" key="5">
    <source>
        <dbReference type="ARBA" id="ARBA00023049"/>
    </source>
</evidence>
<evidence type="ECO:0000313" key="10">
    <source>
        <dbReference type="Proteomes" id="UP000317730"/>
    </source>
</evidence>
<dbReference type="GO" id="GO:0006508">
    <property type="term" value="P:proteolysis"/>
    <property type="evidence" value="ECO:0007669"/>
    <property type="project" value="UniProtKB-KW"/>
</dbReference>
<keyword evidence="2 6" id="KW-0479">Metal-binding</keyword>
<dbReference type="GO" id="GO:0004222">
    <property type="term" value="F:metalloendopeptidase activity"/>
    <property type="evidence" value="ECO:0007669"/>
    <property type="project" value="InterPro"/>
</dbReference>
<evidence type="ECO:0000313" key="9">
    <source>
        <dbReference type="EMBL" id="GEB86472.1"/>
    </source>
</evidence>
<accession>A0A4Y3TXA8</accession>
<evidence type="ECO:0000259" key="7">
    <source>
        <dbReference type="Pfam" id="PF01432"/>
    </source>
</evidence>
<dbReference type="NCBIfam" id="TIGR02290">
    <property type="entry name" value="M3_fam_3"/>
    <property type="match status" value="1"/>
</dbReference>
<evidence type="ECO:0000256" key="1">
    <source>
        <dbReference type="ARBA" id="ARBA00022670"/>
    </source>
</evidence>
<dbReference type="InterPro" id="IPR013647">
    <property type="entry name" value="OligopepF_N_dom"/>
</dbReference>
<name>A0A4Y3TXA8_9PROT</name>
<gene>
    <name evidence="9" type="ORF">APE01nite_22690</name>
</gene>
<evidence type="ECO:0000256" key="3">
    <source>
        <dbReference type="ARBA" id="ARBA00022801"/>
    </source>
</evidence>
<feature type="domain" description="Oligopeptidase F N-terminal" evidence="8">
    <location>
        <begin position="146"/>
        <end position="213"/>
    </location>
</feature>
<dbReference type="InterPro" id="IPR011977">
    <property type="entry name" value="Pept_M3B_clade3"/>
</dbReference>
<keyword evidence="1 6" id="KW-0645">Protease</keyword>
<evidence type="ECO:0000256" key="4">
    <source>
        <dbReference type="ARBA" id="ARBA00022833"/>
    </source>
</evidence>
<evidence type="ECO:0000256" key="6">
    <source>
        <dbReference type="RuleBase" id="RU003435"/>
    </source>
</evidence>
<keyword evidence="10" id="KW-1185">Reference proteome</keyword>
<dbReference type="CDD" id="cd09610">
    <property type="entry name" value="M3B_PepF"/>
    <property type="match status" value="1"/>
</dbReference>
<dbReference type="Pfam" id="PF08439">
    <property type="entry name" value="Peptidase_M3_N"/>
    <property type="match status" value="1"/>
</dbReference>
<dbReference type="Proteomes" id="UP000317730">
    <property type="component" value="Unassembled WGS sequence"/>
</dbReference>
<comment type="caution">
    <text evidence="9">The sequence shown here is derived from an EMBL/GenBank/DDBJ whole genome shotgun (WGS) entry which is preliminary data.</text>
</comment>
<dbReference type="Gene3D" id="1.10.1370.20">
    <property type="entry name" value="Oligoendopeptidase f, C-terminal domain"/>
    <property type="match status" value="1"/>
</dbReference>
<dbReference type="GO" id="GO:0046872">
    <property type="term" value="F:metal ion binding"/>
    <property type="evidence" value="ECO:0007669"/>
    <property type="project" value="UniProtKB-UniRule"/>
</dbReference>
<keyword evidence="4 6" id="KW-0862">Zinc</keyword>
<dbReference type="InterPro" id="IPR042088">
    <property type="entry name" value="OligoPept_F_C"/>
</dbReference>
<proteinExistence type="inferred from homology"/>
<protein>
    <submittedName>
        <fullName evidence="9">Oligoendopeptidase F</fullName>
    </submittedName>
</protein>
<keyword evidence="3 6" id="KW-0378">Hydrolase</keyword>
<keyword evidence="5 6" id="KW-0482">Metalloprotease</keyword>
<dbReference type="SUPFAM" id="SSF55486">
    <property type="entry name" value="Metalloproteases ('zincins'), catalytic domain"/>
    <property type="match status" value="1"/>
</dbReference>
<organism evidence="9 10">
    <name type="scientific">Acetobacter peroxydans</name>
    <dbReference type="NCBI Taxonomy" id="104098"/>
    <lineage>
        <taxon>Bacteria</taxon>
        <taxon>Pseudomonadati</taxon>
        <taxon>Pseudomonadota</taxon>
        <taxon>Alphaproteobacteria</taxon>
        <taxon>Acetobacterales</taxon>
        <taxon>Acetobacteraceae</taxon>
        <taxon>Acetobacter</taxon>
    </lineage>
</organism>
<dbReference type="EMBL" id="BJMV01000014">
    <property type="protein sequence ID" value="GEB86472.1"/>
    <property type="molecule type" value="Genomic_DNA"/>
</dbReference>
<comment type="similarity">
    <text evidence="6">Belongs to the peptidase M3 family.</text>
</comment>
<dbReference type="Pfam" id="PF01432">
    <property type="entry name" value="Peptidase_M3"/>
    <property type="match status" value="1"/>
</dbReference>
<evidence type="ECO:0000256" key="2">
    <source>
        <dbReference type="ARBA" id="ARBA00022723"/>
    </source>
</evidence>